<evidence type="ECO:0000313" key="3">
    <source>
        <dbReference type="Proteomes" id="UP001172731"/>
    </source>
</evidence>
<keyword evidence="1" id="KW-1133">Transmembrane helix</keyword>
<keyword evidence="1" id="KW-0812">Transmembrane</keyword>
<name>A0ABT8FQ06_9MICO</name>
<evidence type="ECO:0000256" key="1">
    <source>
        <dbReference type="SAM" id="Phobius"/>
    </source>
</evidence>
<dbReference type="RefSeq" id="WP_301132279.1">
    <property type="nucleotide sequence ID" value="NZ_BAAAUQ010000005.1"/>
</dbReference>
<dbReference type="EMBL" id="JAHWXI010000002">
    <property type="protein sequence ID" value="MDN4463266.1"/>
    <property type="molecule type" value="Genomic_DNA"/>
</dbReference>
<keyword evidence="3" id="KW-1185">Reference proteome</keyword>
<feature type="transmembrane region" description="Helical" evidence="1">
    <location>
        <begin position="131"/>
        <end position="155"/>
    </location>
</feature>
<proteinExistence type="predicted"/>
<organism evidence="2 3">
    <name type="scientific">Microbacterium aurantiacum</name>
    <dbReference type="NCBI Taxonomy" id="162393"/>
    <lineage>
        <taxon>Bacteria</taxon>
        <taxon>Bacillati</taxon>
        <taxon>Actinomycetota</taxon>
        <taxon>Actinomycetes</taxon>
        <taxon>Micrococcales</taxon>
        <taxon>Microbacteriaceae</taxon>
        <taxon>Microbacterium</taxon>
    </lineage>
</organism>
<sequence>MAGQRYGTRIVATAGTLAVVAYAAVAMLQILVWNPLAAAPGLSLTEIHEAMSAAGEGVFAPGVIGFLLVGPLIAAFLLIAARRPDATPTATTLGYLGLLAAGAGAYFLASFGPGMALADTFLIGGADAAPAGWILIGVSTLSALTFAGIGALVAFRGRTGRRALPAT</sequence>
<reference evidence="2" key="1">
    <citation type="submission" date="2021-06" db="EMBL/GenBank/DDBJ databases">
        <title>Genome-based taxonomic framework of Microbacterium strains isolated from marine environment, the description of four new species and reclassification of four preexisting species.</title>
        <authorList>
            <person name="Lee S.D."/>
            <person name="Kim S.-M."/>
            <person name="Byeon Y.-S."/>
            <person name="Yang H.L."/>
            <person name="Kim I.S."/>
        </authorList>
    </citation>
    <scope>NUCLEOTIDE SEQUENCE</scope>
    <source>
        <strain evidence="2">KACC 20510</strain>
    </source>
</reference>
<feature type="transmembrane region" description="Helical" evidence="1">
    <location>
        <begin position="93"/>
        <end position="111"/>
    </location>
</feature>
<protein>
    <submittedName>
        <fullName evidence="2">Uncharacterized protein</fullName>
    </submittedName>
</protein>
<keyword evidence="1" id="KW-0472">Membrane</keyword>
<feature type="transmembrane region" description="Helical" evidence="1">
    <location>
        <begin position="58"/>
        <end position="81"/>
    </location>
</feature>
<comment type="caution">
    <text evidence="2">The sequence shown here is derived from an EMBL/GenBank/DDBJ whole genome shotgun (WGS) entry which is preliminary data.</text>
</comment>
<feature type="transmembrane region" description="Helical" evidence="1">
    <location>
        <begin position="12"/>
        <end position="33"/>
    </location>
</feature>
<gene>
    <name evidence="2" type="ORF">KZC48_02450</name>
</gene>
<accession>A0ABT8FQ06</accession>
<evidence type="ECO:0000313" key="2">
    <source>
        <dbReference type="EMBL" id="MDN4463266.1"/>
    </source>
</evidence>
<dbReference type="Proteomes" id="UP001172731">
    <property type="component" value="Unassembled WGS sequence"/>
</dbReference>